<name>A0A1W2AWF0_9BURK</name>
<dbReference type="RefSeq" id="WP_084284153.1">
    <property type="nucleotide sequence ID" value="NZ_FWXJ01000010.1"/>
</dbReference>
<evidence type="ECO:0000313" key="2">
    <source>
        <dbReference type="Proteomes" id="UP000192708"/>
    </source>
</evidence>
<dbReference type="Proteomes" id="UP000192708">
    <property type="component" value="Unassembled WGS sequence"/>
</dbReference>
<reference evidence="1 2" key="1">
    <citation type="submission" date="2017-04" db="EMBL/GenBank/DDBJ databases">
        <authorList>
            <person name="Afonso C.L."/>
            <person name="Miller P.J."/>
            <person name="Scott M.A."/>
            <person name="Spackman E."/>
            <person name="Goraichik I."/>
            <person name="Dimitrov K.M."/>
            <person name="Suarez D.L."/>
            <person name="Swayne D.E."/>
        </authorList>
    </citation>
    <scope>NUCLEOTIDE SEQUENCE [LARGE SCALE GENOMIC DNA]</scope>
    <source>
        <strain evidence="1 2">VK13</strain>
    </source>
</reference>
<dbReference type="STRING" id="1938817.SAMN06296008_110127"/>
<dbReference type="OrthoDB" id="8525200at2"/>
<dbReference type="EMBL" id="FWXJ01000010">
    <property type="protein sequence ID" value="SMC65035.1"/>
    <property type="molecule type" value="Genomic_DNA"/>
</dbReference>
<dbReference type="PANTHER" id="PTHR38765">
    <property type="entry name" value="DUF484 DOMAIN-CONTAINING PROTEIN"/>
    <property type="match status" value="1"/>
</dbReference>
<proteinExistence type="predicted"/>
<dbReference type="PANTHER" id="PTHR38765:SF1">
    <property type="entry name" value="DUF484 DOMAIN-CONTAINING PROTEIN"/>
    <property type="match status" value="1"/>
</dbReference>
<sequence length="219" mass="24888">MLEPLSDNDSQSQSQIEQEELVAHWLLSTPGFFDRHPHLLMSIDLGSSLDGRVLSLQEKQMNVLRNQNRDLNRRTSEMLRFGVENDKTQNLMVKWLEDLCSKRTKDDVIENITHGLNEMFAVGQVEYIKPTDIDEIILDNLNKEIIVGSLPADINFPSIQINEEVGSFALVPLHIHTQKLGAILFISKDISKYTLDTGLVYLEQLGRLAAAALSRFEEE</sequence>
<evidence type="ECO:0000313" key="1">
    <source>
        <dbReference type="EMBL" id="SMC65035.1"/>
    </source>
</evidence>
<organism evidence="1 2">
    <name type="scientific">Polynucleobacter kasalickyi</name>
    <dbReference type="NCBI Taxonomy" id="1938817"/>
    <lineage>
        <taxon>Bacteria</taxon>
        <taxon>Pseudomonadati</taxon>
        <taxon>Pseudomonadota</taxon>
        <taxon>Betaproteobacteria</taxon>
        <taxon>Burkholderiales</taxon>
        <taxon>Burkholderiaceae</taxon>
        <taxon>Polynucleobacter</taxon>
    </lineage>
</organism>
<dbReference type="Gene3D" id="3.30.450.40">
    <property type="match status" value="2"/>
</dbReference>
<protein>
    <recommendedName>
        <fullName evidence="3">DUF484 family protein</fullName>
    </recommendedName>
</protein>
<dbReference type="AlphaFoldDB" id="A0A1W2AWF0"/>
<evidence type="ECO:0008006" key="3">
    <source>
        <dbReference type="Google" id="ProtNLM"/>
    </source>
</evidence>
<dbReference type="Pfam" id="PF04340">
    <property type="entry name" value="DUF484"/>
    <property type="match status" value="1"/>
</dbReference>
<keyword evidence="2" id="KW-1185">Reference proteome</keyword>
<accession>A0A1W2AWF0</accession>
<dbReference type="InterPro" id="IPR007435">
    <property type="entry name" value="DUF484"/>
</dbReference>
<dbReference type="InterPro" id="IPR029016">
    <property type="entry name" value="GAF-like_dom_sf"/>
</dbReference>
<gene>
    <name evidence="1" type="ORF">SAMN06296008_110127</name>
</gene>